<gene>
    <name evidence="2" type="ORF">NPIL_470491</name>
</gene>
<name>A0A8X6KDM2_NEPPI</name>
<comment type="caution">
    <text evidence="2">The sequence shown here is derived from an EMBL/GenBank/DDBJ whole genome shotgun (WGS) entry which is preliminary data.</text>
</comment>
<organism evidence="2 3">
    <name type="scientific">Nephila pilipes</name>
    <name type="common">Giant wood spider</name>
    <name type="synonym">Nephila maculata</name>
    <dbReference type="NCBI Taxonomy" id="299642"/>
    <lineage>
        <taxon>Eukaryota</taxon>
        <taxon>Metazoa</taxon>
        <taxon>Ecdysozoa</taxon>
        <taxon>Arthropoda</taxon>
        <taxon>Chelicerata</taxon>
        <taxon>Arachnida</taxon>
        <taxon>Araneae</taxon>
        <taxon>Araneomorphae</taxon>
        <taxon>Entelegynae</taxon>
        <taxon>Araneoidea</taxon>
        <taxon>Nephilidae</taxon>
        <taxon>Nephila</taxon>
    </lineage>
</organism>
<feature type="compositionally biased region" description="Basic residues" evidence="1">
    <location>
        <begin position="32"/>
        <end position="42"/>
    </location>
</feature>
<protein>
    <submittedName>
        <fullName evidence="2">Uncharacterized protein</fullName>
    </submittedName>
</protein>
<feature type="region of interest" description="Disordered" evidence="1">
    <location>
        <begin position="56"/>
        <end position="75"/>
    </location>
</feature>
<evidence type="ECO:0000313" key="3">
    <source>
        <dbReference type="Proteomes" id="UP000887013"/>
    </source>
</evidence>
<dbReference type="AlphaFoldDB" id="A0A8X6KDM2"/>
<sequence length="118" mass="13512">MGFEEEGPLKKQLVRALPSKNSPNHLALNGNRKTKPLRGRKKTKSYNLITRIIPLEGGGNRKEREEQNDADSDQIFDHSSFSRLTSSFPAWFDRNSGKTWVDAELIRYSQTHPAWALM</sequence>
<dbReference type="Proteomes" id="UP000887013">
    <property type="component" value="Unassembled WGS sequence"/>
</dbReference>
<accession>A0A8X6KDM2</accession>
<feature type="region of interest" description="Disordered" evidence="1">
    <location>
        <begin position="16"/>
        <end position="42"/>
    </location>
</feature>
<reference evidence="2" key="1">
    <citation type="submission" date="2020-08" db="EMBL/GenBank/DDBJ databases">
        <title>Multicomponent nature underlies the extraordinary mechanical properties of spider dragline silk.</title>
        <authorList>
            <person name="Kono N."/>
            <person name="Nakamura H."/>
            <person name="Mori M."/>
            <person name="Yoshida Y."/>
            <person name="Ohtoshi R."/>
            <person name="Malay A.D."/>
            <person name="Moran D.A.P."/>
            <person name="Tomita M."/>
            <person name="Numata K."/>
            <person name="Arakawa K."/>
        </authorList>
    </citation>
    <scope>NUCLEOTIDE SEQUENCE</scope>
</reference>
<evidence type="ECO:0000256" key="1">
    <source>
        <dbReference type="SAM" id="MobiDB-lite"/>
    </source>
</evidence>
<evidence type="ECO:0000313" key="2">
    <source>
        <dbReference type="EMBL" id="GFS41806.1"/>
    </source>
</evidence>
<keyword evidence="3" id="KW-1185">Reference proteome</keyword>
<dbReference type="EMBL" id="BMAW01043931">
    <property type="protein sequence ID" value="GFS41806.1"/>
    <property type="molecule type" value="Genomic_DNA"/>
</dbReference>
<proteinExistence type="predicted"/>